<name>A0ABR8JIR5_9BACT</name>
<keyword evidence="2" id="KW-0067">ATP-binding</keyword>
<proteinExistence type="predicted"/>
<evidence type="ECO:0000313" key="4">
    <source>
        <dbReference type="EMBL" id="MBD2716730.1"/>
    </source>
</evidence>
<feature type="domain" description="Sigma-54 factor interaction" evidence="3">
    <location>
        <begin position="1"/>
        <end position="78"/>
    </location>
</feature>
<keyword evidence="1" id="KW-0547">Nucleotide-binding</keyword>
<gene>
    <name evidence="4" type="ORF">IC231_16905</name>
</gene>
<evidence type="ECO:0000313" key="5">
    <source>
        <dbReference type="Proteomes" id="UP000642468"/>
    </source>
</evidence>
<keyword evidence="5" id="KW-1185">Reference proteome</keyword>
<comment type="caution">
    <text evidence="4">The sequence shown here is derived from an EMBL/GenBank/DDBJ whole genome shotgun (WGS) entry which is preliminary data.</text>
</comment>
<evidence type="ECO:0000256" key="1">
    <source>
        <dbReference type="ARBA" id="ARBA00022741"/>
    </source>
</evidence>
<dbReference type="InterPro" id="IPR027417">
    <property type="entry name" value="P-loop_NTPase"/>
</dbReference>
<dbReference type="InterPro" id="IPR002078">
    <property type="entry name" value="Sigma_54_int"/>
</dbReference>
<dbReference type="Pfam" id="PF00158">
    <property type="entry name" value="Sigma54_activat"/>
    <property type="match status" value="1"/>
</dbReference>
<dbReference type="PROSITE" id="PS50045">
    <property type="entry name" value="SIGMA54_INTERACT_4"/>
    <property type="match status" value="1"/>
</dbReference>
<dbReference type="PANTHER" id="PTHR32071">
    <property type="entry name" value="TRANSCRIPTIONAL REGULATORY PROTEIN"/>
    <property type="match status" value="1"/>
</dbReference>
<organism evidence="4 5">
    <name type="scientific">Hymenobacter duratus</name>
    <dbReference type="NCBI Taxonomy" id="2771356"/>
    <lineage>
        <taxon>Bacteria</taxon>
        <taxon>Pseudomonadati</taxon>
        <taxon>Bacteroidota</taxon>
        <taxon>Cytophagia</taxon>
        <taxon>Cytophagales</taxon>
        <taxon>Hymenobacteraceae</taxon>
        <taxon>Hymenobacter</taxon>
    </lineage>
</organism>
<accession>A0ABR8JIR5</accession>
<dbReference type="EMBL" id="JACWZZ010000004">
    <property type="protein sequence ID" value="MBD2716730.1"/>
    <property type="molecule type" value="Genomic_DNA"/>
</dbReference>
<dbReference type="Proteomes" id="UP000642468">
    <property type="component" value="Unassembled WGS sequence"/>
</dbReference>
<dbReference type="RefSeq" id="WP_190785674.1">
    <property type="nucleotide sequence ID" value="NZ_JACWZZ010000004.1"/>
</dbReference>
<evidence type="ECO:0000259" key="3">
    <source>
        <dbReference type="PROSITE" id="PS50045"/>
    </source>
</evidence>
<dbReference type="SUPFAM" id="SSF52540">
    <property type="entry name" value="P-loop containing nucleoside triphosphate hydrolases"/>
    <property type="match status" value="1"/>
</dbReference>
<evidence type="ECO:0000256" key="2">
    <source>
        <dbReference type="ARBA" id="ARBA00022840"/>
    </source>
</evidence>
<protein>
    <submittedName>
        <fullName evidence="4">Sigma 54-interacting transcriptional regulator</fullName>
    </submittedName>
</protein>
<dbReference type="Gene3D" id="3.40.50.300">
    <property type="entry name" value="P-loop containing nucleotide triphosphate hydrolases"/>
    <property type="match status" value="1"/>
</dbReference>
<reference evidence="4 5" key="1">
    <citation type="submission" date="2020-09" db="EMBL/GenBank/DDBJ databases">
        <authorList>
            <person name="Kim M.K."/>
        </authorList>
    </citation>
    <scope>NUCLEOTIDE SEQUENCE [LARGE SCALE GENOMIC DNA]</scope>
    <source>
        <strain evidence="4 5">BT646</strain>
    </source>
</reference>
<sequence>MAKRRARLRARWPTKKGQLGEDTGGTLFLDEIDELELNVQAKFLRVLETLQLTKHGDTKLISVNVHIVAASSQLKEKA</sequence>